<comment type="similarity">
    <text evidence="1">Belongs to the peptidase C40 family.</text>
</comment>
<accession>F2J6G9</accession>
<keyword evidence="4" id="KW-0788">Thiol protease</keyword>
<evidence type="ECO:0000256" key="1">
    <source>
        <dbReference type="ARBA" id="ARBA00007074"/>
    </source>
</evidence>
<dbReference type="HOGENOM" id="CLU_115301_1_0_5"/>
<dbReference type="PROSITE" id="PS51935">
    <property type="entry name" value="NLPC_P60"/>
    <property type="match status" value="1"/>
</dbReference>
<keyword evidence="2" id="KW-0645">Protease</keyword>
<reference evidence="6 7" key="1">
    <citation type="journal article" date="2011" name="J. Bacteriol.">
        <title>Complete genome sequence of Polymorphum gilvum SL003B-26A1T, a crude oil-degrading bacterium from oil-polluted saline soil.</title>
        <authorList>
            <person name="Li S.G."/>
            <person name="Tang Y.Q."/>
            <person name="Nie Y."/>
            <person name="Cai M."/>
            <person name="Wu X.L."/>
        </authorList>
    </citation>
    <scope>NUCLEOTIDE SEQUENCE [LARGE SCALE GENOMIC DNA]</scope>
    <source>
        <strain evidence="7">LMG 25793 / CGMCC 1.9160 / SL003B-26A1</strain>
    </source>
</reference>
<dbReference type="KEGG" id="pgv:SL003B_2920"/>
<dbReference type="eggNOG" id="COG0791">
    <property type="taxonomic scope" value="Bacteria"/>
</dbReference>
<keyword evidence="3" id="KW-0378">Hydrolase</keyword>
<dbReference type="OrthoDB" id="6058745at2"/>
<dbReference type="InterPro" id="IPR038765">
    <property type="entry name" value="Papain-like_cys_pep_sf"/>
</dbReference>
<evidence type="ECO:0000256" key="3">
    <source>
        <dbReference type="ARBA" id="ARBA00022801"/>
    </source>
</evidence>
<dbReference type="Proteomes" id="UP000008130">
    <property type="component" value="Chromosome"/>
</dbReference>
<keyword evidence="7" id="KW-1185">Reference proteome</keyword>
<evidence type="ECO:0000313" key="7">
    <source>
        <dbReference type="Proteomes" id="UP000008130"/>
    </source>
</evidence>
<dbReference type="PATRIC" id="fig|991905.3.peg.2996"/>
<dbReference type="InterPro" id="IPR011929">
    <property type="entry name" value="Phage_pept_NlpC/P60"/>
</dbReference>
<evidence type="ECO:0000256" key="4">
    <source>
        <dbReference type="ARBA" id="ARBA00022807"/>
    </source>
</evidence>
<organism evidence="6 7">
    <name type="scientific">Polymorphum gilvum (strain LMG 25793 / CGMCC 1.9160 / SL003B-26A1)</name>
    <dbReference type="NCBI Taxonomy" id="991905"/>
    <lineage>
        <taxon>Bacteria</taxon>
        <taxon>Pseudomonadati</taxon>
        <taxon>Pseudomonadota</taxon>
        <taxon>Alphaproteobacteria</taxon>
        <taxon>Rhodobacterales</taxon>
        <taxon>Paracoccaceae</taxon>
        <taxon>Polymorphum</taxon>
    </lineage>
</organism>
<gene>
    <name evidence="6" type="ordered locus">SL003B_2920</name>
</gene>
<sequence>MFPEPAPIDRAALIAEARTWIGTPYRHQASAKGAGCDCLGLVRGLWRAFCGAEPEPLPAYGADWAETGGGEAFAAAGRRWLVEIDPGRAAPGDVLLLRWKDGAPAKHAGLLATASTLVHAYERVGVVESPLVPAWRRRIAHVFAFPGARPWQP</sequence>
<dbReference type="InterPro" id="IPR000064">
    <property type="entry name" value="NLP_P60_dom"/>
</dbReference>
<dbReference type="STRING" id="991905.SL003B_2920"/>
<evidence type="ECO:0000313" key="6">
    <source>
        <dbReference type="EMBL" id="ADZ71343.1"/>
    </source>
</evidence>
<protein>
    <submittedName>
        <fullName evidence="6">Phage cell wall peptidase, NlpC/P60 family</fullName>
    </submittedName>
</protein>
<dbReference type="SUPFAM" id="SSF54001">
    <property type="entry name" value="Cysteine proteinases"/>
    <property type="match status" value="1"/>
</dbReference>
<proteinExistence type="inferred from homology"/>
<dbReference type="NCBIfam" id="TIGR02219">
    <property type="entry name" value="phage_NlpC_fam"/>
    <property type="match status" value="1"/>
</dbReference>
<name>F2J6G9_POLGS</name>
<dbReference type="GO" id="GO:0008234">
    <property type="term" value="F:cysteine-type peptidase activity"/>
    <property type="evidence" value="ECO:0007669"/>
    <property type="project" value="UniProtKB-KW"/>
</dbReference>
<dbReference type="EMBL" id="CP002568">
    <property type="protein sequence ID" value="ADZ71343.1"/>
    <property type="molecule type" value="Genomic_DNA"/>
</dbReference>
<evidence type="ECO:0000259" key="5">
    <source>
        <dbReference type="PROSITE" id="PS51935"/>
    </source>
</evidence>
<dbReference type="AlphaFoldDB" id="F2J6G9"/>
<feature type="domain" description="NlpC/P60" evidence="5">
    <location>
        <begin position="7"/>
        <end position="146"/>
    </location>
</feature>
<dbReference type="RefSeq" id="WP_013653656.1">
    <property type="nucleotide sequence ID" value="NC_015259.1"/>
</dbReference>
<dbReference type="GO" id="GO:0006508">
    <property type="term" value="P:proteolysis"/>
    <property type="evidence" value="ECO:0007669"/>
    <property type="project" value="UniProtKB-KW"/>
</dbReference>
<dbReference type="Pfam" id="PF00877">
    <property type="entry name" value="NLPC_P60"/>
    <property type="match status" value="1"/>
</dbReference>
<dbReference type="Gene3D" id="3.90.1720.10">
    <property type="entry name" value="endopeptidase domain like (from Nostoc punctiforme)"/>
    <property type="match status" value="1"/>
</dbReference>
<evidence type="ECO:0000256" key="2">
    <source>
        <dbReference type="ARBA" id="ARBA00022670"/>
    </source>
</evidence>